<evidence type="ECO:0000256" key="1">
    <source>
        <dbReference type="SAM" id="SignalP"/>
    </source>
</evidence>
<accession>A0A2S8FY91</accession>
<organism evidence="2 3">
    <name type="scientific">Blastopirellula marina</name>
    <dbReference type="NCBI Taxonomy" id="124"/>
    <lineage>
        <taxon>Bacteria</taxon>
        <taxon>Pseudomonadati</taxon>
        <taxon>Planctomycetota</taxon>
        <taxon>Planctomycetia</taxon>
        <taxon>Pirellulales</taxon>
        <taxon>Pirellulaceae</taxon>
        <taxon>Blastopirellula</taxon>
    </lineage>
</organism>
<reference evidence="2 3" key="1">
    <citation type="submission" date="2018-02" db="EMBL/GenBank/DDBJ databases">
        <title>Comparative genomes isolates from brazilian mangrove.</title>
        <authorList>
            <person name="Araujo J.E."/>
            <person name="Taketani R.G."/>
            <person name="Silva M.C.P."/>
            <person name="Loureco M.V."/>
            <person name="Andreote F.D."/>
        </authorList>
    </citation>
    <scope>NUCLEOTIDE SEQUENCE [LARGE SCALE GENOMIC DNA]</scope>
    <source>
        <strain evidence="2 3">HEX-2 MGV</strain>
    </source>
</reference>
<sequence length="129" mass="14077">MKLFRALTFLILLASTCLLGCGDGNSHVTGTLTNNGTPLEVGEKGVVQVQFIQLQDGKPKGFRTAQSVDKVGHFEATVPPGNYRIAILQLDPYPDKDLLKGAFDDRKSPIEKDLSSSQSIEIELAEFQK</sequence>
<protein>
    <recommendedName>
        <fullName evidence="4">Carboxypeptidase regulatory-like domain-containing protein</fullName>
    </recommendedName>
</protein>
<keyword evidence="1" id="KW-0732">Signal</keyword>
<proteinExistence type="predicted"/>
<evidence type="ECO:0008006" key="4">
    <source>
        <dbReference type="Google" id="ProtNLM"/>
    </source>
</evidence>
<comment type="caution">
    <text evidence="2">The sequence shown here is derived from an EMBL/GenBank/DDBJ whole genome shotgun (WGS) entry which is preliminary data.</text>
</comment>
<dbReference type="RefSeq" id="WP_105351608.1">
    <property type="nucleotide sequence ID" value="NZ_PUIA01000017.1"/>
</dbReference>
<gene>
    <name evidence="2" type="ORF">C5Y96_07735</name>
</gene>
<name>A0A2S8FY91_9BACT</name>
<feature type="signal peptide" evidence="1">
    <location>
        <begin position="1"/>
        <end position="20"/>
    </location>
</feature>
<dbReference type="EMBL" id="PUIA01000017">
    <property type="protein sequence ID" value="PQO37040.1"/>
    <property type="molecule type" value="Genomic_DNA"/>
</dbReference>
<evidence type="ECO:0000313" key="3">
    <source>
        <dbReference type="Proteomes" id="UP000240009"/>
    </source>
</evidence>
<dbReference type="OrthoDB" id="288797at2"/>
<feature type="chain" id="PRO_5015393907" description="Carboxypeptidase regulatory-like domain-containing protein" evidence="1">
    <location>
        <begin position="21"/>
        <end position="129"/>
    </location>
</feature>
<dbReference type="Proteomes" id="UP000240009">
    <property type="component" value="Unassembled WGS sequence"/>
</dbReference>
<evidence type="ECO:0000313" key="2">
    <source>
        <dbReference type="EMBL" id="PQO37040.1"/>
    </source>
</evidence>
<dbReference type="AlphaFoldDB" id="A0A2S8FY91"/>